<dbReference type="SMART" id="SM00470">
    <property type="entry name" value="ParB"/>
    <property type="match status" value="1"/>
</dbReference>
<dbReference type="InterPro" id="IPR036086">
    <property type="entry name" value="ParB/Sulfiredoxin_sf"/>
</dbReference>
<dbReference type="PANTHER" id="PTHR38973">
    <property type="entry name" value="PLASMID PARTITIONING CONTROL PROTEIN-RELATED"/>
    <property type="match status" value="1"/>
</dbReference>
<evidence type="ECO:0000259" key="2">
    <source>
        <dbReference type="SMART" id="SM00470"/>
    </source>
</evidence>
<dbReference type="Proteomes" id="UP000463871">
    <property type="component" value="Plasmid pMC64A"/>
</dbReference>
<gene>
    <name evidence="3" type="ORF">GWI30_22650</name>
</gene>
<keyword evidence="3" id="KW-0614">Plasmid</keyword>
<geneLocation type="plasmid" evidence="4">
    <name>pmc64a</name>
</geneLocation>
<dbReference type="PANTHER" id="PTHR38973:SF1">
    <property type="entry name" value="PLASMID PARTITION PROTEIN B"/>
    <property type="match status" value="1"/>
</dbReference>
<dbReference type="InterPro" id="IPR003115">
    <property type="entry name" value="ParB_N"/>
</dbReference>
<evidence type="ECO:0000313" key="4">
    <source>
        <dbReference type="Proteomes" id="UP000463871"/>
    </source>
</evidence>
<feature type="domain" description="ParB-like N-terminal" evidence="2">
    <location>
        <begin position="71"/>
        <end position="170"/>
    </location>
</feature>
<proteinExistence type="predicted"/>
<organism evidence="3 4">
    <name type="scientific">Aeromonas media</name>
    <dbReference type="NCBI Taxonomy" id="651"/>
    <lineage>
        <taxon>Bacteria</taxon>
        <taxon>Pseudomonadati</taxon>
        <taxon>Pseudomonadota</taxon>
        <taxon>Gammaproteobacteria</taxon>
        <taxon>Aeromonadales</taxon>
        <taxon>Aeromonadaceae</taxon>
        <taxon>Aeromonas</taxon>
    </lineage>
</organism>
<dbReference type="CDD" id="cd16394">
    <property type="entry name" value="sopB_N"/>
    <property type="match status" value="1"/>
</dbReference>
<dbReference type="EMBL" id="CP047963">
    <property type="protein sequence ID" value="QHQ53644.1"/>
    <property type="molecule type" value="Genomic_DNA"/>
</dbReference>
<name>A0AAE6VQP3_AERME</name>
<reference evidence="3 4" key="1">
    <citation type="submission" date="2020-01" db="EMBL/GenBank/DDBJ databases">
        <title>Complete genome of Aeromonas media MC64.</title>
        <authorList>
            <person name="Cao G."/>
            <person name="Fu J."/>
            <person name="Zhong C."/>
        </authorList>
    </citation>
    <scope>NUCLEOTIDE SEQUENCE [LARGE SCALE GENOMIC DNA]</scope>
    <source>
        <strain evidence="3 4">MC64</strain>
        <plasmid evidence="4">pmc64a</plasmid>
    </source>
</reference>
<keyword evidence="1" id="KW-0238">DNA-binding</keyword>
<dbReference type="Gene3D" id="1.10.10.2830">
    <property type="match status" value="1"/>
</dbReference>
<dbReference type="GO" id="GO:0003677">
    <property type="term" value="F:DNA binding"/>
    <property type="evidence" value="ECO:0007669"/>
    <property type="project" value="UniProtKB-KW"/>
</dbReference>
<protein>
    <submittedName>
        <fullName evidence="3">ParB N-terminal domain-containing protein</fullName>
    </submittedName>
</protein>
<dbReference type="RefSeq" id="WP_161507962.1">
    <property type="nucleotide sequence ID" value="NZ_CAWPID010000002.1"/>
</dbReference>
<dbReference type="SUPFAM" id="SSF110849">
    <property type="entry name" value="ParB/Sulfiredoxin"/>
    <property type="match status" value="1"/>
</dbReference>
<accession>A0AAE6VQP3</accession>
<sequence length="333" mass="35452">MARNELNGDFLKKKAANTPGTGSHIASFNLTGANDGPNSDPEASLAAAVITSGAFRVLRLKDGRNVTLTSAYVPADKVGKLTYIHEANVRSQSSVTAETVTDLIGSVSSGGVIMEVLAVRDENGRYAIFDGQRRRFCALLAGKGLPVAYIKASDASGIAELRELSRIANITLPNSLYDKGQHYARVKNDEGLDQAAVAAAFGVTVPEVHYALQAIEIPLPLYQLLPEGTGTGRPTVLALRKITKSLSEPQLDELLLWAKDQQPYSKRSIALAEIGAEAQALSGGSAEITQPFELISGIEVREEKGNVIKLTLPEGISRQTICDLLATLSSDPQ</sequence>
<dbReference type="AlphaFoldDB" id="A0AAE6VQP3"/>
<evidence type="ECO:0000256" key="1">
    <source>
        <dbReference type="ARBA" id="ARBA00023125"/>
    </source>
</evidence>
<evidence type="ECO:0000313" key="3">
    <source>
        <dbReference type="EMBL" id="QHQ53644.1"/>
    </source>
</evidence>